<dbReference type="Proteomes" id="UP000800082">
    <property type="component" value="Unassembled WGS sequence"/>
</dbReference>
<proteinExistence type="predicted"/>
<feature type="compositionally biased region" description="Low complexity" evidence="1">
    <location>
        <begin position="128"/>
        <end position="142"/>
    </location>
</feature>
<dbReference type="OrthoDB" id="3793416at2759"/>
<keyword evidence="3" id="KW-1185">Reference proteome</keyword>
<feature type="region of interest" description="Disordered" evidence="1">
    <location>
        <begin position="30"/>
        <end position="111"/>
    </location>
</feature>
<dbReference type="GeneID" id="54344830"/>
<feature type="region of interest" description="Disordered" evidence="1">
    <location>
        <begin position="126"/>
        <end position="194"/>
    </location>
</feature>
<feature type="compositionally biased region" description="Polar residues" evidence="1">
    <location>
        <begin position="76"/>
        <end position="97"/>
    </location>
</feature>
<feature type="compositionally biased region" description="Polar residues" evidence="1">
    <location>
        <begin position="183"/>
        <end position="194"/>
    </location>
</feature>
<sequence>MPVEQTTQVVTTVTPTVIGIRTSVQAVVGGGATPQPQLPDTVPAGDWQTAKQEPPAQHTPAKDAPQTKTAGGPNASHGSQAQENPIQPTPGQSTAGSKPSPENLPAQGQSASTGNALLDTIISHLGNAQPGTQPAQPAQPTQHSLQTTGGSDEHFAQESAAAPTDTTHVGPRESAQGWDVGSGQITRAPANTASARDSIAVGTVITLGSAAISLTPGLSTVVGTGTDTTLIALQTDGASHTIITVSSSGTAVTATLSNAPATLTLPKTGFEASITDSAGRGVATSRAAVTAVSTSSRGVANDKRVDVSALSAFVVGLLGCAAVL</sequence>
<evidence type="ECO:0000313" key="2">
    <source>
        <dbReference type="EMBL" id="KAF1934007.1"/>
    </source>
</evidence>
<protein>
    <submittedName>
        <fullName evidence="2">Uncharacterized protein</fullName>
    </submittedName>
</protein>
<evidence type="ECO:0000313" key="3">
    <source>
        <dbReference type="Proteomes" id="UP000800082"/>
    </source>
</evidence>
<gene>
    <name evidence="2" type="ORF">M421DRAFT_110339</name>
</gene>
<dbReference type="AlphaFoldDB" id="A0A6A5S960"/>
<organism evidence="2 3">
    <name type="scientific">Didymella exigua CBS 183.55</name>
    <dbReference type="NCBI Taxonomy" id="1150837"/>
    <lineage>
        <taxon>Eukaryota</taxon>
        <taxon>Fungi</taxon>
        <taxon>Dikarya</taxon>
        <taxon>Ascomycota</taxon>
        <taxon>Pezizomycotina</taxon>
        <taxon>Dothideomycetes</taxon>
        <taxon>Pleosporomycetidae</taxon>
        <taxon>Pleosporales</taxon>
        <taxon>Pleosporineae</taxon>
        <taxon>Didymellaceae</taxon>
        <taxon>Didymella</taxon>
    </lineage>
</organism>
<reference evidence="2" key="1">
    <citation type="journal article" date="2020" name="Stud. Mycol.">
        <title>101 Dothideomycetes genomes: a test case for predicting lifestyles and emergence of pathogens.</title>
        <authorList>
            <person name="Haridas S."/>
            <person name="Albert R."/>
            <person name="Binder M."/>
            <person name="Bloem J."/>
            <person name="Labutti K."/>
            <person name="Salamov A."/>
            <person name="Andreopoulos B."/>
            <person name="Baker S."/>
            <person name="Barry K."/>
            <person name="Bills G."/>
            <person name="Bluhm B."/>
            <person name="Cannon C."/>
            <person name="Castanera R."/>
            <person name="Culley D."/>
            <person name="Daum C."/>
            <person name="Ezra D."/>
            <person name="Gonzalez J."/>
            <person name="Henrissat B."/>
            <person name="Kuo A."/>
            <person name="Liang C."/>
            <person name="Lipzen A."/>
            <person name="Lutzoni F."/>
            <person name="Magnuson J."/>
            <person name="Mondo S."/>
            <person name="Nolan M."/>
            <person name="Ohm R."/>
            <person name="Pangilinan J."/>
            <person name="Park H.-J."/>
            <person name="Ramirez L."/>
            <person name="Alfaro M."/>
            <person name="Sun H."/>
            <person name="Tritt A."/>
            <person name="Yoshinaga Y."/>
            <person name="Zwiers L.-H."/>
            <person name="Turgeon B."/>
            <person name="Goodwin S."/>
            <person name="Spatafora J."/>
            <person name="Crous P."/>
            <person name="Grigoriev I."/>
        </authorList>
    </citation>
    <scope>NUCLEOTIDE SEQUENCE</scope>
    <source>
        <strain evidence="2">CBS 183.55</strain>
    </source>
</reference>
<accession>A0A6A5S960</accession>
<dbReference type="RefSeq" id="XP_033454255.1">
    <property type="nucleotide sequence ID" value="XM_033587184.1"/>
</dbReference>
<name>A0A6A5S960_9PLEO</name>
<evidence type="ECO:0000256" key="1">
    <source>
        <dbReference type="SAM" id="MobiDB-lite"/>
    </source>
</evidence>
<dbReference type="EMBL" id="ML978956">
    <property type="protein sequence ID" value="KAF1934007.1"/>
    <property type="molecule type" value="Genomic_DNA"/>
</dbReference>